<comment type="caution">
    <text evidence="1">The sequence shown here is derived from an EMBL/GenBank/DDBJ whole genome shotgun (WGS) entry which is preliminary data.</text>
</comment>
<proteinExistence type="predicted"/>
<dbReference type="Proteomes" id="UP001213042">
    <property type="component" value="Unassembled WGS sequence"/>
</dbReference>
<organism evidence="1 2">
    <name type="scientific">Ruminococcus bicirculans</name>
    <name type="common">ex Wegman et al. 2014</name>
    <dbReference type="NCBI Taxonomy" id="1160721"/>
    <lineage>
        <taxon>Bacteria</taxon>
        <taxon>Bacillati</taxon>
        <taxon>Bacillota</taxon>
        <taxon>Clostridia</taxon>
        <taxon>Eubacteriales</taxon>
        <taxon>Oscillospiraceae</taxon>
        <taxon>Ruminococcus</taxon>
    </lineage>
</organism>
<gene>
    <name evidence="1" type="ORF">PNW00_08900</name>
</gene>
<evidence type="ECO:0000313" key="2">
    <source>
        <dbReference type="Proteomes" id="UP001213042"/>
    </source>
</evidence>
<accession>A0AAW6EKW7</accession>
<dbReference type="RefSeq" id="WP_195221208.1">
    <property type="nucleotide sequence ID" value="NZ_DAWBXX010000063.1"/>
</dbReference>
<protein>
    <recommendedName>
        <fullName evidence="3">Phage portal protein</fullName>
    </recommendedName>
</protein>
<evidence type="ECO:0008006" key="3">
    <source>
        <dbReference type="Google" id="ProtNLM"/>
    </source>
</evidence>
<evidence type="ECO:0000313" key="1">
    <source>
        <dbReference type="EMBL" id="MDB8750562.1"/>
    </source>
</evidence>
<dbReference type="AlphaFoldDB" id="A0AAW6EKW7"/>
<reference evidence="1" key="1">
    <citation type="submission" date="2023-01" db="EMBL/GenBank/DDBJ databases">
        <title>Human gut microbiome strain richness.</title>
        <authorList>
            <person name="Chen-Liaw A."/>
        </authorList>
    </citation>
    <scope>NUCLEOTIDE SEQUENCE</scope>
    <source>
        <strain evidence="1">D43st1_D9_D43t1_170807</strain>
    </source>
</reference>
<dbReference type="EMBL" id="JAQMLU010000014">
    <property type="protein sequence ID" value="MDB8750562.1"/>
    <property type="molecule type" value="Genomic_DNA"/>
</dbReference>
<name>A0AAW6EKW7_9FIRM</name>
<sequence>MNSEIINWLNNNFGYNISTDYYNNISVWKDWWKGFHEPFHRITFENGEKRKSRDMYTMKMAKKVCEDWASILINDKTFVKVDDEYSEKFIVGDTDNGGVFGSNNFWDQANDLMEKMMYSGTCAVVIRLKNAVVSSDGRLLPSPDAWIDLNYLEADRIIVLSSDNGIITEAAFCSDICTKGSNKLYLEIHRLEKGEYVIENHIFGIKDKSLLSEEPLPDGVARIMHTGSDKPWFTICKPAIVNPINGNNGMGCAVFAGAIDNLKGVDLAYNNLNSDFWLGQKKVFLNKNMLEDMSGDKKVAPDEVNQQLFYYIGETMDDGTGKSMVQEHNPDLRVADNTAGIQAQLDYLSFKVGFGTKHYQFNAGSIVTATQYTGDKQDLIQNAHKHFIKVESFLHGLVKTLLWIGHSFIDAQVKEDAHISIVFDQSPLVDENAERQRDKDDVTAGLMQKWEYRVKWYGESEEEAKACLADGEPTDDELMGFEDGEE</sequence>